<dbReference type="InterPro" id="IPR012338">
    <property type="entry name" value="Beta-lactam/transpept-like"/>
</dbReference>
<proteinExistence type="predicted"/>
<dbReference type="InterPro" id="IPR045155">
    <property type="entry name" value="Beta-lactam_cat"/>
</dbReference>
<dbReference type="Gene3D" id="3.40.710.10">
    <property type="entry name" value="DD-peptidase/beta-lactamase superfamily"/>
    <property type="match status" value="1"/>
</dbReference>
<gene>
    <name evidence="2" type="ORF">ACFPYN_14600</name>
</gene>
<name>A0ABW1L9I9_9BACL</name>
<organism evidence="2 3">
    <name type="scientific">Paenisporosarcina macmurdoensis</name>
    <dbReference type="NCBI Taxonomy" id="212659"/>
    <lineage>
        <taxon>Bacteria</taxon>
        <taxon>Bacillati</taxon>
        <taxon>Bacillota</taxon>
        <taxon>Bacilli</taxon>
        <taxon>Bacillales</taxon>
        <taxon>Caryophanaceae</taxon>
        <taxon>Paenisporosarcina</taxon>
    </lineage>
</organism>
<dbReference type="PANTHER" id="PTHR35333">
    <property type="entry name" value="BETA-LACTAMASE"/>
    <property type="match status" value="1"/>
</dbReference>
<dbReference type="Proteomes" id="UP001596170">
    <property type="component" value="Unassembled WGS sequence"/>
</dbReference>
<reference evidence="3" key="1">
    <citation type="journal article" date="2019" name="Int. J. Syst. Evol. Microbiol.">
        <title>The Global Catalogue of Microorganisms (GCM) 10K type strain sequencing project: providing services to taxonomists for standard genome sequencing and annotation.</title>
        <authorList>
            <consortium name="The Broad Institute Genomics Platform"/>
            <consortium name="The Broad Institute Genome Sequencing Center for Infectious Disease"/>
            <person name="Wu L."/>
            <person name="Ma J."/>
        </authorList>
    </citation>
    <scope>NUCLEOTIDE SEQUENCE [LARGE SCALE GENOMIC DNA]</scope>
    <source>
        <strain evidence="3">CCUG 54527</strain>
    </source>
</reference>
<evidence type="ECO:0000313" key="3">
    <source>
        <dbReference type="Proteomes" id="UP001596170"/>
    </source>
</evidence>
<sequence>MVTTKFPGKYALHMEYPVGAVRYSTNIDEVFRSASIIKLPIFLYGFHHAKDLEELVEVSPEDIVDGSGVLQTLVTQSRSFSVRDLHALMIVVSDNTATNLLIKRYGLKRINSYLQHLGMTKSVLGREMRDHHAILEGRDNYICGRDVVACLRAMVSSPVFRDMLHVLEKQQFQNKVPAGVKNEHFVFFNKSGELENVEHDVGFFVYKGQVGLFVGLTEGSNSSGHALLNEFGHMFDEL</sequence>
<dbReference type="RefSeq" id="WP_377735189.1">
    <property type="nucleotide sequence ID" value="NZ_JBHSRI010000025.1"/>
</dbReference>
<protein>
    <submittedName>
        <fullName evidence="2">Serine hydrolase</fullName>
    </submittedName>
</protein>
<evidence type="ECO:0000259" key="1">
    <source>
        <dbReference type="Pfam" id="PF13354"/>
    </source>
</evidence>
<dbReference type="EMBL" id="JBHSRI010000025">
    <property type="protein sequence ID" value="MFC6040655.1"/>
    <property type="molecule type" value="Genomic_DNA"/>
</dbReference>
<keyword evidence="3" id="KW-1185">Reference proteome</keyword>
<accession>A0ABW1L9I9</accession>
<evidence type="ECO:0000313" key="2">
    <source>
        <dbReference type="EMBL" id="MFC6040655.1"/>
    </source>
</evidence>
<comment type="caution">
    <text evidence="2">The sequence shown here is derived from an EMBL/GenBank/DDBJ whole genome shotgun (WGS) entry which is preliminary data.</text>
</comment>
<keyword evidence="2" id="KW-0378">Hydrolase</keyword>
<feature type="domain" description="Beta-lactamase class A catalytic" evidence="1">
    <location>
        <begin position="23"/>
        <end position="207"/>
    </location>
</feature>
<dbReference type="GO" id="GO:0016787">
    <property type="term" value="F:hydrolase activity"/>
    <property type="evidence" value="ECO:0007669"/>
    <property type="project" value="UniProtKB-KW"/>
</dbReference>
<dbReference type="Pfam" id="PF13354">
    <property type="entry name" value="Beta-lactamase2"/>
    <property type="match status" value="1"/>
</dbReference>
<dbReference type="InterPro" id="IPR000871">
    <property type="entry name" value="Beta-lactam_class-A"/>
</dbReference>
<dbReference type="PANTHER" id="PTHR35333:SF4">
    <property type="entry name" value="SLR0121 PROTEIN"/>
    <property type="match status" value="1"/>
</dbReference>
<dbReference type="SUPFAM" id="SSF56601">
    <property type="entry name" value="beta-lactamase/transpeptidase-like"/>
    <property type="match status" value="1"/>
</dbReference>